<feature type="transmembrane region" description="Helical" evidence="1">
    <location>
        <begin position="7"/>
        <end position="27"/>
    </location>
</feature>
<feature type="transmembrane region" description="Helical" evidence="1">
    <location>
        <begin position="84"/>
        <end position="102"/>
    </location>
</feature>
<keyword evidence="3" id="KW-1185">Reference proteome</keyword>
<name>I4D6U8_DESAJ</name>
<protein>
    <recommendedName>
        <fullName evidence="4">DUF5673 domain-containing protein</fullName>
    </recommendedName>
</protein>
<reference evidence="2 3" key="1">
    <citation type="journal article" date="2012" name="J. Bacteriol.">
        <title>Complete genome sequences of Desulfosporosinus orientis DSM765T, Desulfosporosinus youngiae DSM17734T, Desulfosporosinus meridiei DSM13257T, and Desulfosporosinus acidiphilus DSM22704T.</title>
        <authorList>
            <person name="Pester M."/>
            <person name="Brambilla E."/>
            <person name="Alazard D."/>
            <person name="Rattei T."/>
            <person name="Weinmaier T."/>
            <person name="Han J."/>
            <person name="Lucas S."/>
            <person name="Lapidus A."/>
            <person name="Cheng J.F."/>
            <person name="Goodwin L."/>
            <person name="Pitluck S."/>
            <person name="Peters L."/>
            <person name="Ovchinnikova G."/>
            <person name="Teshima H."/>
            <person name="Detter J.C."/>
            <person name="Han C.S."/>
            <person name="Tapia R."/>
            <person name="Land M.L."/>
            <person name="Hauser L."/>
            <person name="Kyrpides N.C."/>
            <person name="Ivanova N.N."/>
            <person name="Pagani I."/>
            <person name="Huntmann M."/>
            <person name="Wei C.L."/>
            <person name="Davenport K.W."/>
            <person name="Daligault H."/>
            <person name="Chain P.S."/>
            <person name="Chen A."/>
            <person name="Mavromatis K."/>
            <person name="Markowitz V."/>
            <person name="Szeto E."/>
            <person name="Mikhailova N."/>
            <person name="Pati A."/>
            <person name="Wagner M."/>
            <person name="Woyke T."/>
            <person name="Ollivier B."/>
            <person name="Klenk H.P."/>
            <person name="Spring S."/>
            <person name="Loy A."/>
        </authorList>
    </citation>
    <scope>NUCLEOTIDE SEQUENCE [LARGE SCALE GENOMIC DNA]</scope>
    <source>
        <strain evidence="3">DSM 22704 / JCM 16185 / SJ4</strain>
    </source>
</reference>
<keyword evidence="1" id="KW-0812">Transmembrane</keyword>
<evidence type="ECO:0000313" key="2">
    <source>
        <dbReference type="EMBL" id="AFM41522.1"/>
    </source>
</evidence>
<organism evidence="2 3">
    <name type="scientific">Desulfosporosinus acidiphilus (strain DSM 22704 / JCM 16185 / SJ4)</name>
    <dbReference type="NCBI Taxonomy" id="646529"/>
    <lineage>
        <taxon>Bacteria</taxon>
        <taxon>Bacillati</taxon>
        <taxon>Bacillota</taxon>
        <taxon>Clostridia</taxon>
        <taxon>Eubacteriales</taxon>
        <taxon>Desulfitobacteriaceae</taxon>
        <taxon>Desulfosporosinus</taxon>
    </lineage>
</organism>
<dbReference type="AlphaFoldDB" id="I4D6U8"/>
<dbReference type="Proteomes" id="UP000002892">
    <property type="component" value="Chromosome"/>
</dbReference>
<proteinExistence type="predicted"/>
<accession>I4D6U8</accession>
<evidence type="ECO:0000256" key="1">
    <source>
        <dbReference type="SAM" id="Phobius"/>
    </source>
</evidence>
<dbReference type="EMBL" id="CP003639">
    <property type="protein sequence ID" value="AFM41522.1"/>
    <property type="molecule type" value="Genomic_DNA"/>
</dbReference>
<dbReference type="KEGG" id="dai:Desaci_2585"/>
<sequence>MKIKIISILIILVVSVLSFFGTFYLGINGVLGVKIFGLTIGTLLPIVIEIILSIIIVYDFISIRLKRMRYGELKYVLKRTNKKVQVIGFFILVAILIFEAILRTVDISFLYMLGMLPLMFGYHNMEKEGLGDKCIYQWGIPTKWSNVSSYNFKEELLTFNVTKKYLWMTQDIKIPFKVEKEQQTEILDYVKSRVGI</sequence>
<gene>
    <name evidence="2" type="ordered locus">Desaci_2585</name>
</gene>
<dbReference type="RefSeq" id="WP_014827520.1">
    <property type="nucleotide sequence ID" value="NC_018068.1"/>
</dbReference>
<keyword evidence="1" id="KW-0472">Membrane</keyword>
<evidence type="ECO:0008006" key="4">
    <source>
        <dbReference type="Google" id="ProtNLM"/>
    </source>
</evidence>
<feature type="transmembrane region" description="Helical" evidence="1">
    <location>
        <begin position="33"/>
        <end position="63"/>
    </location>
</feature>
<dbReference type="HOGENOM" id="CLU_1388279_0_0_9"/>
<evidence type="ECO:0000313" key="3">
    <source>
        <dbReference type="Proteomes" id="UP000002892"/>
    </source>
</evidence>
<keyword evidence="1" id="KW-1133">Transmembrane helix</keyword>